<reference evidence="10 11" key="1">
    <citation type="journal article" date="2020" name="Microbiol. Resour. Announc.">
        <title>Draft Genome Sequence of a Cladosporium Species Isolated from the Mesophotic Ascidian Didemnum maculosum.</title>
        <authorList>
            <person name="Gioti A."/>
            <person name="Siaperas R."/>
            <person name="Nikolaivits E."/>
            <person name="Le Goff G."/>
            <person name="Ouazzani J."/>
            <person name="Kotoulas G."/>
            <person name="Topakas E."/>
        </authorList>
    </citation>
    <scope>NUCLEOTIDE SEQUENCE [LARGE SCALE GENOMIC DNA]</scope>
    <source>
        <strain evidence="10 11">TM138-S3</strain>
    </source>
</reference>
<dbReference type="InterPro" id="IPR047146">
    <property type="entry name" value="Cyt_P450_E_CYP52_fungi"/>
</dbReference>
<dbReference type="RefSeq" id="XP_069230166.1">
    <property type="nucleotide sequence ID" value="XM_069372628.1"/>
</dbReference>
<evidence type="ECO:0000256" key="7">
    <source>
        <dbReference type="ARBA" id="ARBA00023033"/>
    </source>
</evidence>
<evidence type="ECO:0000256" key="1">
    <source>
        <dbReference type="ARBA" id="ARBA00001971"/>
    </source>
</evidence>
<comment type="caution">
    <text evidence="10">The sequence shown here is derived from an EMBL/GenBank/DDBJ whole genome shotgun (WGS) entry which is preliminary data.</text>
</comment>
<evidence type="ECO:0000256" key="4">
    <source>
        <dbReference type="ARBA" id="ARBA00022723"/>
    </source>
</evidence>
<evidence type="ECO:0000256" key="9">
    <source>
        <dbReference type="RuleBase" id="RU000461"/>
    </source>
</evidence>
<feature type="binding site" description="axial binding residue" evidence="8">
    <location>
        <position position="419"/>
    </location>
    <ligand>
        <name>heme</name>
        <dbReference type="ChEBI" id="CHEBI:30413"/>
    </ligand>
    <ligandPart>
        <name>Fe</name>
        <dbReference type="ChEBI" id="CHEBI:18248"/>
    </ligandPart>
</feature>
<dbReference type="AlphaFoldDB" id="A0AB34KU56"/>
<comment type="cofactor">
    <cofactor evidence="1 8">
        <name>heme</name>
        <dbReference type="ChEBI" id="CHEBI:30413"/>
    </cofactor>
</comment>
<keyword evidence="5 9" id="KW-0560">Oxidoreductase</keyword>
<evidence type="ECO:0000256" key="6">
    <source>
        <dbReference type="ARBA" id="ARBA00023004"/>
    </source>
</evidence>
<dbReference type="InterPro" id="IPR001128">
    <property type="entry name" value="Cyt_P450"/>
</dbReference>
<gene>
    <name evidence="10" type="ORF">WHR41_04022</name>
</gene>
<keyword evidence="4 8" id="KW-0479">Metal-binding</keyword>
<dbReference type="Gene3D" id="1.10.630.10">
    <property type="entry name" value="Cytochrome P450"/>
    <property type="match status" value="1"/>
</dbReference>
<dbReference type="InterPro" id="IPR017972">
    <property type="entry name" value="Cyt_P450_CS"/>
</dbReference>
<dbReference type="EMBL" id="JAAQHG020000012">
    <property type="protein sequence ID" value="KAL1587061.1"/>
    <property type="molecule type" value="Genomic_DNA"/>
</dbReference>
<evidence type="ECO:0000256" key="2">
    <source>
        <dbReference type="ARBA" id="ARBA00010617"/>
    </source>
</evidence>
<dbReference type="GO" id="GO:0016705">
    <property type="term" value="F:oxidoreductase activity, acting on paired donors, with incorporation or reduction of molecular oxygen"/>
    <property type="evidence" value="ECO:0007669"/>
    <property type="project" value="InterPro"/>
</dbReference>
<evidence type="ECO:0000313" key="10">
    <source>
        <dbReference type="EMBL" id="KAL1587061.1"/>
    </source>
</evidence>
<dbReference type="PANTHER" id="PTHR24287">
    <property type="entry name" value="P450, PUTATIVE (EUROFUNG)-RELATED"/>
    <property type="match status" value="1"/>
</dbReference>
<dbReference type="GeneID" id="96005466"/>
<evidence type="ECO:0008006" key="12">
    <source>
        <dbReference type="Google" id="ProtNLM"/>
    </source>
</evidence>
<keyword evidence="6 8" id="KW-0408">Iron</keyword>
<keyword evidence="3 8" id="KW-0349">Heme</keyword>
<dbReference type="GO" id="GO:0020037">
    <property type="term" value="F:heme binding"/>
    <property type="evidence" value="ECO:0007669"/>
    <property type="project" value="InterPro"/>
</dbReference>
<dbReference type="Pfam" id="PF00067">
    <property type="entry name" value="p450"/>
    <property type="match status" value="1"/>
</dbReference>
<dbReference type="InterPro" id="IPR002401">
    <property type="entry name" value="Cyt_P450_E_grp-I"/>
</dbReference>
<comment type="similarity">
    <text evidence="2 9">Belongs to the cytochrome P450 family.</text>
</comment>
<dbReference type="PROSITE" id="PS00086">
    <property type="entry name" value="CYTOCHROME_P450"/>
    <property type="match status" value="1"/>
</dbReference>
<dbReference type="GO" id="GO:0004497">
    <property type="term" value="F:monooxygenase activity"/>
    <property type="evidence" value="ECO:0007669"/>
    <property type="project" value="UniProtKB-KW"/>
</dbReference>
<dbReference type="Proteomes" id="UP000803884">
    <property type="component" value="Unassembled WGS sequence"/>
</dbReference>
<dbReference type="PANTHER" id="PTHR24287:SF1">
    <property type="entry name" value="P450, PUTATIVE (EUROFUNG)-RELATED"/>
    <property type="match status" value="1"/>
</dbReference>
<keyword evidence="7 9" id="KW-0503">Monooxygenase</keyword>
<organism evidence="10 11">
    <name type="scientific">Cladosporium halotolerans</name>
    <dbReference type="NCBI Taxonomy" id="1052096"/>
    <lineage>
        <taxon>Eukaryota</taxon>
        <taxon>Fungi</taxon>
        <taxon>Dikarya</taxon>
        <taxon>Ascomycota</taxon>
        <taxon>Pezizomycotina</taxon>
        <taxon>Dothideomycetes</taxon>
        <taxon>Dothideomycetidae</taxon>
        <taxon>Cladosporiales</taxon>
        <taxon>Cladosporiaceae</taxon>
        <taxon>Cladosporium</taxon>
    </lineage>
</organism>
<evidence type="ECO:0000256" key="3">
    <source>
        <dbReference type="ARBA" id="ARBA00022617"/>
    </source>
</evidence>
<dbReference type="PRINTS" id="PR00385">
    <property type="entry name" value="P450"/>
</dbReference>
<evidence type="ECO:0000313" key="11">
    <source>
        <dbReference type="Proteomes" id="UP000803884"/>
    </source>
</evidence>
<dbReference type="SUPFAM" id="SSF48264">
    <property type="entry name" value="Cytochrome P450"/>
    <property type="match status" value="1"/>
</dbReference>
<dbReference type="GO" id="GO:0005506">
    <property type="term" value="F:iron ion binding"/>
    <property type="evidence" value="ECO:0007669"/>
    <property type="project" value="InterPro"/>
</dbReference>
<name>A0AB34KU56_9PEZI</name>
<proteinExistence type="inferred from homology"/>
<dbReference type="PRINTS" id="PR00463">
    <property type="entry name" value="EP450I"/>
</dbReference>
<evidence type="ECO:0000256" key="8">
    <source>
        <dbReference type="PIRSR" id="PIRSR602401-1"/>
    </source>
</evidence>
<dbReference type="InterPro" id="IPR036396">
    <property type="entry name" value="Cyt_P450_sf"/>
</dbReference>
<keyword evidence="11" id="KW-1185">Reference proteome</keyword>
<protein>
    <recommendedName>
        <fullName evidence="12">Cytochrome P450</fullName>
    </recommendedName>
</protein>
<evidence type="ECO:0000256" key="5">
    <source>
        <dbReference type="ARBA" id="ARBA00023002"/>
    </source>
</evidence>
<sequence>MYRILIARKRNEDILEDLILPPVQDHPTLERTLPGGSKLIETADPQNCKAIYITNFRDYQVSETRRKAFRPVTGVSIFTTNGAEWEHSRSMLRPQFTKTLLNNLDSVELELENFWTAIEQKGVEADGWTTSGEISPFIYRLVTDIASDFLFGESIGSQKAFLEKNISERGPQQPSHAERIGGAEFADAYDRVSEYINLRLRFQVPGWILDTKAFRASRDIFRSMPDKYIQKALGGDHAREGAKYDLLSALVEQTRDPTELKDQALSVFNAGRDAQGTTLHWTLLLLGQHPHVFDKLRSIVLGAFPPGDPSVRDPARLKSCHYLNYVSQEALRLYSPVPINSRQATRDTVLPVGGGPDGSQPVALRKGQIVLIHVHAMHQRKGLWGDDALEFKPERWEDQSRFPKEGVMYSPFSAGRRNCIGQSYAMTELGYILARFVQRYDKIELAPESAAARHERIPKSAGPLQKPYELKCRLRRANSSNGGASEVFSS</sequence>
<accession>A0AB34KU56</accession>